<keyword evidence="1" id="KW-0175">Coiled coil</keyword>
<proteinExistence type="predicted"/>
<dbReference type="EMBL" id="JAGPXF010000004">
    <property type="protein sequence ID" value="KAH7246281.1"/>
    <property type="molecule type" value="Genomic_DNA"/>
</dbReference>
<feature type="region of interest" description="Disordered" evidence="2">
    <location>
        <begin position="207"/>
        <end position="233"/>
    </location>
</feature>
<evidence type="ECO:0000256" key="1">
    <source>
        <dbReference type="SAM" id="Coils"/>
    </source>
</evidence>
<dbReference type="OrthoDB" id="4489171at2759"/>
<dbReference type="PANTHER" id="PTHR39597">
    <property type="entry name" value="UBA DOMAIN-CONTAINING PROTEIN RUP1"/>
    <property type="match status" value="1"/>
</dbReference>
<evidence type="ECO:0000313" key="3">
    <source>
        <dbReference type="EMBL" id="KAH7246281.1"/>
    </source>
</evidence>
<dbReference type="InterPro" id="IPR055335">
    <property type="entry name" value="Ucp6/RUP1"/>
</dbReference>
<dbReference type="PANTHER" id="PTHR39597:SF1">
    <property type="entry name" value="UBA DOMAIN-CONTAINING PROTEIN RUP1"/>
    <property type="match status" value="1"/>
</dbReference>
<dbReference type="AlphaFoldDB" id="A0A8K0RWX6"/>
<dbReference type="InterPro" id="IPR003903">
    <property type="entry name" value="UIM_dom"/>
</dbReference>
<comment type="caution">
    <text evidence="3">The sequence shown here is derived from an EMBL/GenBank/DDBJ whole genome shotgun (WGS) entry which is preliminary data.</text>
</comment>
<keyword evidence="4" id="KW-1185">Reference proteome</keyword>
<sequence length="900" mass="101074">MASSDSFDEAAAQIIEVLNIDRHDHDMIVQALKMNHGNAETVMDQYFENEESFRTKYQKLWDDSMFNADRDGANNNAGISFHVESSDHDVIQGVTPPPDSRSFGAPSRPPSRSNNRSPLGMMVDWTAAHVPGIARTHSAEHVLTRPYAGVPSSQAEEDDDIQRAIRESAQEAGITMPQHESGITGPSEPAPVVFGPAKRETYNESNWAMVPTGPSKESSPNEVLPSKRKRDPGAPVMLINSGVHGGHHCLGGLLTIMHEIPIARNILLGIGTPAATYGHSNDWWRGQEILSQEVLAKMAQATTWDHGEHKSDSAFDEEVHRLMAFLDSTERAYGSVSVLADLLAPPYSTGMEKQFYEMLGQKHSDSIQPLMQVAALAMFHGDDLEEDVKFGLLEMEHLRNDYRFIKTLYEALDHVIWSDTLGWDKIHEGSKMAFFKEMGEVLVLNTTGDGPEDSIEIPQEFYPEKYLTSRKDEARRIQRGWCQTKEEVARISSEKEQLYRLKETWDSGNIDDKRELLRKTADQWGEYKNYLETFARFRTLENSGFDTNKYPDYRTAPPDVDDITHKQHETVVDVIDYSEKLLADLETRMQGLDAELEQIMAKQRALGRLLTVPDKPDRPKPFTCKKYLLRGVVTGPGIVYVCQREEADLIEFDGEGSKDQWWKLSFTPNGDQAVHTEKIEIEDVFKGMWEETKKPLLVYATEDALETPKTRLSSQLERFVKAENKAFRQELSQEDSTAEEAKRTPAFEPVSPSKRKHRSDSGDSMDSNRASIGSDNRNGFDNPFPDHNEAVGTEMTDYSNKSDLASSFNAYQANGTPPPWLPAQTQASTEPRTEPASATMTPSTVGTDYIDSAMSAAEGSHSPEMQEKAKPPPFISLSRNPSEQKESINLMDMDIPDEKQ</sequence>
<feature type="region of interest" description="Disordered" evidence="2">
    <location>
        <begin position="809"/>
        <end position="900"/>
    </location>
</feature>
<evidence type="ECO:0000313" key="4">
    <source>
        <dbReference type="Proteomes" id="UP000813427"/>
    </source>
</evidence>
<feature type="compositionally biased region" description="Polar residues" evidence="2">
    <location>
        <begin position="823"/>
        <end position="846"/>
    </location>
</feature>
<dbReference type="Proteomes" id="UP000813427">
    <property type="component" value="Unassembled WGS sequence"/>
</dbReference>
<gene>
    <name evidence="3" type="ORF">BKA59DRAFT_477615</name>
</gene>
<dbReference type="GO" id="GO:0005829">
    <property type="term" value="C:cytosol"/>
    <property type="evidence" value="ECO:0007669"/>
    <property type="project" value="TreeGrafter"/>
</dbReference>
<evidence type="ECO:0008006" key="5">
    <source>
        <dbReference type="Google" id="ProtNLM"/>
    </source>
</evidence>
<organism evidence="3 4">
    <name type="scientific">Fusarium tricinctum</name>
    <dbReference type="NCBI Taxonomy" id="61284"/>
    <lineage>
        <taxon>Eukaryota</taxon>
        <taxon>Fungi</taxon>
        <taxon>Dikarya</taxon>
        <taxon>Ascomycota</taxon>
        <taxon>Pezizomycotina</taxon>
        <taxon>Sordariomycetes</taxon>
        <taxon>Hypocreomycetidae</taxon>
        <taxon>Hypocreales</taxon>
        <taxon>Nectriaceae</taxon>
        <taxon>Fusarium</taxon>
        <taxon>Fusarium tricinctum species complex</taxon>
    </lineage>
</organism>
<dbReference type="GO" id="GO:0005634">
    <property type="term" value="C:nucleus"/>
    <property type="evidence" value="ECO:0007669"/>
    <property type="project" value="TreeGrafter"/>
</dbReference>
<name>A0A8K0RWX6_9HYPO</name>
<protein>
    <recommendedName>
        <fullName evidence="5">Ubiquitin interaction domain-containing protein</fullName>
    </recommendedName>
</protein>
<feature type="coiled-coil region" evidence="1">
    <location>
        <begin position="575"/>
        <end position="602"/>
    </location>
</feature>
<dbReference type="GO" id="GO:0016579">
    <property type="term" value="P:protein deubiquitination"/>
    <property type="evidence" value="ECO:0007669"/>
    <property type="project" value="TreeGrafter"/>
</dbReference>
<feature type="region of interest" description="Disordered" evidence="2">
    <location>
        <begin position="729"/>
        <end position="792"/>
    </location>
</feature>
<evidence type="ECO:0000256" key="2">
    <source>
        <dbReference type="SAM" id="MobiDB-lite"/>
    </source>
</evidence>
<feature type="region of interest" description="Disordered" evidence="2">
    <location>
        <begin position="89"/>
        <end position="119"/>
    </location>
</feature>
<dbReference type="PROSITE" id="PS50330">
    <property type="entry name" value="UIM"/>
    <property type="match status" value="1"/>
</dbReference>
<feature type="compositionally biased region" description="Polar residues" evidence="2">
    <location>
        <begin position="762"/>
        <end position="779"/>
    </location>
</feature>
<accession>A0A8K0RWX6</accession>
<reference evidence="3" key="1">
    <citation type="journal article" date="2021" name="Nat. Commun.">
        <title>Genetic determinants of endophytism in the Arabidopsis root mycobiome.</title>
        <authorList>
            <person name="Mesny F."/>
            <person name="Miyauchi S."/>
            <person name="Thiergart T."/>
            <person name="Pickel B."/>
            <person name="Atanasova L."/>
            <person name="Karlsson M."/>
            <person name="Huettel B."/>
            <person name="Barry K.W."/>
            <person name="Haridas S."/>
            <person name="Chen C."/>
            <person name="Bauer D."/>
            <person name="Andreopoulos W."/>
            <person name="Pangilinan J."/>
            <person name="LaButti K."/>
            <person name="Riley R."/>
            <person name="Lipzen A."/>
            <person name="Clum A."/>
            <person name="Drula E."/>
            <person name="Henrissat B."/>
            <person name="Kohler A."/>
            <person name="Grigoriev I.V."/>
            <person name="Martin F.M."/>
            <person name="Hacquard S."/>
        </authorList>
    </citation>
    <scope>NUCLEOTIDE SEQUENCE</scope>
    <source>
        <strain evidence="3">MPI-SDFR-AT-0068</strain>
    </source>
</reference>